<dbReference type="AlphaFoldDB" id="A0A139BQB9"/>
<reference evidence="7 8" key="2">
    <citation type="submission" date="2016-03" db="EMBL/GenBank/DDBJ databases">
        <title>New uncultured bacterium of the family Gallionellaceae from acid mine drainage: description and reconstruction of genome based on metagenomic analysis of microbial community.</title>
        <authorList>
            <person name="Kadnikov V."/>
            <person name="Ivasenko D."/>
            <person name="Beletsky A."/>
            <person name="Mardanov A."/>
            <person name="Danilova E."/>
            <person name="Pimenov N."/>
            <person name="Karnachuk O."/>
            <person name="Ravin N."/>
        </authorList>
    </citation>
    <scope>NUCLEOTIDE SEQUENCE [LARGE SCALE GENOMIC DNA]</scope>
    <source>
        <strain evidence="7">ShG14-8</strain>
    </source>
</reference>
<protein>
    <submittedName>
        <fullName evidence="7">Cytochrome C class I protein</fullName>
    </submittedName>
</protein>
<evidence type="ECO:0000256" key="2">
    <source>
        <dbReference type="ARBA" id="ARBA00022723"/>
    </source>
</evidence>
<dbReference type="InterPro" id="IPR009056">
    <property type="entry name" value="Cyt_c-like_dom"/>
</dbReference>
<dbReference type="GO" id="GO:0020037">
    <property type="term" value="F:heme binding"/>
    <property type="evidence" value="ECO:0007669"/>
    <property type="project" value="InterPro"/>
</dbReference>
<gene>
    <name evidence="7" type="ORF">AWT59_2678</name>
</gene>
<dbReference type="GO" id="GO:0046872">
    <property type="term" value="F:metal ion binding"/>
    <property type="evidence" value="ECO:0007669"/>
    <property type="project" value="UniProtKB-KW"/>
</dbReference>
<evidence type="ECO:0000256" key="5">
    <source>
        <dbReference type="SAM" id="Phobius"/>
    </source>
</evidence>
<keyword evidence="1 4" id="KW-0349">Heme</keyword>
<proteinExistence type="predicted"/>
<name>A0A139BQB9_9PROT</name>
<keyword evidence="3 4" id="KW-0408">Iron</keyword>
<dbReference type="Proteomes" id="UP000070578">
    <property type="component" value="Unassembled WGS sequence"/>
</dbReference>
<reference evidence="7 8" key="1">
    <citation type="submission" date="2016-02" db="EMBL/GenBank/DDBJ databases">
        <authorList>
            <person name="Wen L."/>
            <person name="He K."/>
            <person name="Yang H."/>
        </authorList>
    </citation>
    <scope>NUCLEOTIDE SEQUENCE [LARGE SCALE GENOMIC DNA]</scope>
    <source>
        <strain evidence="7">ShG14-8</strain>
    </source>
</reference>
<dbReference type="GO" id="GO:0009055">
    <property type="term" value="F:electron transfer activity"/>
    <property type="evidence" value="ECO:0007669"/>
    <property type="project" value="InterPro"/>
</dbReference>
<keyword evidence="5" id="KW-0472">Membrane</keyword>
<sequence>MLKGVAWGITLTIAIALISVYALLHSGMIPANADTKPGGLELWMAGTSLDATLDRYAPKERNPVALTDQNLLEGVRLFRENCAVCHGSAKGTNSPSPIAKGEYPRPPQLATDGVEDDPEGHSFWKIKHGIRLTGMPSFGYTLKDEQIWTLALFLKHMDKLPPVVQKTWLKVRNWPVTPPGQTGQK</sequence>
<evidence type="ECO:0000256" key="1">
    <source>
        <dbReference type="ARBA" id="ARBA00022617"/>
    </source>
</evidence>
<dbReference type="EMBL" id="LSLI01000092">
    <property type="protein sequence ID" value="KXS31190.1"/>
    <property type="molecule type" value="Genomic_DNA"/>
</dbReference>
<evidence type="ECO:0000256" key="3">
    <source>
        <dbReference type="ARBA" id="ARBA00023004"/>
    </source>
</evidence>
<dbReference type="PROSITE" id="PS51007">
    <property type="entry name" value="CYTC"/>
    <property type="match status" value="1"/>
</dbReference>
<dbReference type="Pfam" id="PF13442">
    <property type="entry name" value="Cytochrome_CBB3"/>
    <property type="match status" value="1"/>
</dbReference>
<comment type="caution">
    <text evidence="7">The sequence shown here is derived from an EMBL/GenBank/DDBJ whole genome shotgun (WGS) entry which is preliminary data.</text>
</comment>
<evidence type="ECO:0000313" key="7">
    <source>
        <dbReference type="EMBL" id="KXS31190.1"/>
    </source>
</evidence>
<keyword evidence="2 4" id="KW-0479">Metal-binding</keyword>
<feature type="domain" description="Cytochrome c" evidence="6">
    <location>
        <begin position="69"/>
        <end position="158"/>
    </location>
</feature>
<organism evidence="7 8">
    <name type="scientific">Candidatus Gallionella acididurans</name>
    <dbReference type="NCBI Taxonomy" id="1796491"/>
    <lineage>
        <taxon>Bacteria</taxon>
        <taxon>Pseudomonadati</taxon>
        <taxon>Pseudomonadota</taxon>
        <taxon>Betaproteobacteria</taxon>
        <taxon>Nitrosomonadales</taxon>
        <taxon>Gallionellaceae</taxon>
        <taxon>Gallionella</taxon>
    </lineage>
</organism>
<dbReference type="Gene3D" id="1.10.760.10">
    <property type="entry name" value="Cytochrome c-like domain"/>
    <property type="match status" value="1"/>
</dbReference>
<keyword evidence="5" id="KW-1133">Transmembrane helix</keyword>
<keyword evidence="5" id="KW-0812">Transmembrane</keyword>
<evidence type="ECO:0000313" key="8">
    <source>
        <dbReference type="Proteomes" id="UP000070578"/>
    </source>
</evidence>
<feature type="transmembrane region" description="Helical" evidence="5">
    <location>
        <begin position="6"/>
        <end position="24"/>
    </location>
</feature>
<evidence type="ECO:0000259" key="6">
    <source>
        <dbReference type="PROSITE" id="PS51007"/>
    </source>
</evidence>
<accession>A0A139BQB9</accession>
<evidence type="ECO:0000256" key="4">
    <source>
        <dbReference type="PROSITE-ProRule" id="PRU00433"/>
    </source>
</evidence>
<dbReference type="SUPFAM" id="SSF46626">
    <property type="entry name" value="Cytochrome c"/>
    <property type="match status" value="1"/>
</dbReference>
<dbReference type="InterPro" id="IPR036909">
    <property type="entry name" value="Cyt_c-like_dom_sf"/>
</dbReference>